<dbReference type="InterPro" id="IPR049492">
    <property type="entry name" value="BD-FAE-like_dom"/>
</dbReference>
<dbReference type="GO" id="GO:0016787">
    <property type="term" value="F:hydrolase activity"/>
    <property type="evidence" value="ECO:0007669"/>
    <property type="project" value="UniProtKB-KW"/>
</dbReference>
<accession>W4LBK0</accession>
<keyword evidence="1" id="KW-0378">Hydrolase</keyword>
<dbReference type="Proteomes" id="UP000019141">
    <property type="component" value="Unassembled WGS sequence"/>
</dbReference>
<protein>
    <recommendedName>
        <fullName evidence="2">BD-FAE-like domain-containing protein</fullName>
    </recommendedName>
</protein>
<dbReference type="InterPro" id="IPR050300">
    <property type="entry name" value="GDXG_lipolytic_enzyme"/>
</dbReference>
<dbReference type="Pfam" id="PF20434">
    <property type="entry name" value="BD-FAE"/>
    <property type="match status" value="1"/>
</dbReference>
<dbReference type="HOGENOM" id="CLU_012494_4_0_7"/>
<name>W4LBK0_ENTF1</name>
<dbReference type="InterPro" id="IPR029058">
    <property type="entry name" value="AB_hydrolase_fold"/>
</dbReference>
<dbReference type="PANTHER" id="PTHR48081:SF13">
    <property type="entry name" value="ALPHA_BETA HYDROLASE"/>
    <property type="match status" value="1"/>
</dbReference>
<evidence type="ECO:0000313" key="3">
    <source>
        <dbReference type="EMBL" id="ETW95120.1"/>
    </source>
</evidence>
<organism evidence="3 4">
    <name type="scientific">Entotheonella factor</name>
    <dbReference type="NCBI Taxonomy" id="1429438"/>
    <lineage>
        <taxon>Bacteria</taxon>
        <taxon>Pseudomonadati</taxon>
        <taxon>Nitrospinota/Tectimicrobiota group</taxon>
        <taxon>Candidatus Tectimicrobiota</taxon>
        <taxon>Candidatus Entotheonellia</taxon>
        <taxon>Candidatus Entotheonellales</taxon>
        <taxon>Candidatus Entotheonellaceae</taxon>
        <taxon>Candidatus Entotheonella</taxon>
    </lineage>
</organism>
<dbReference type="EMBL" id="AZHW01000954">
    <property type="protein sequence ID" value="ETW95120.1"/>
    <property type="molecule type" value="Genomic_DNA"/>
</dbReference>
<evidence type="ECO:0000256" key="1">
    <source>
        <dbReference type="ARBA" id="ARBA00022801"/>
    </source>
</evidence>
<dbReference type="PANTHER" id="PTHR48081">
    <property type="entry name" value="AB HYDROLASE SUPERFAMILY PROTEIN C4A8.06C"/>
    <property type="match status" value="1"/>
</dbReference>
<gene>
    <name evidence="3" type="ORF">ETSY1_31935</name>
</gene>
<reference evidence="3 4" key="1">
    <citation type="journal article" date="2014" name="Nature">
        <title>An environmental bacterial taxon with a large and distinct metabolic repertoire.</title>
        <authorList>
            <person name="Wilson M.C."/>
            <person name="Mori T."/>
            <person name="Ruckert C."/>
            <person name="Uria A.R."/>
            <person name="Helf M.J."/>
            <person name="Takada K."/>
            <person name="Gernert C."/>
            <person name="Steffens U.A."/>
            <person name="Heycke N."/>
            <person name="Schmitt S."/>
            <person name="Rinke C."/>
            <person name="Helfrich E.J."/>
            <person name="Brachmann A.O."/>
            <person name="Gurgui C."/>
            <person name="Wakimoto T."/>
            <person name="Kracht M."/>
            <person name="Crusemann M."/>
            <person name="Hentschel U."/>
            <person name="Abe I."/>
            <person name="Matsunaga S."/>
            <person name="Kalinowski J."/>
            <person name="Takeyama H."/>
            <person name="Piel J."/>
        </authorList>
    </citation>
    <scope>NUCLEOTIDE SEQUENCE [LARGE SCALE GENOMIC DNA]</scope>
    <source>
        <strain evidence="4">TSY1</strain>
    </source>
</reference>
<comment type="caution">
    <text evidence="3">The sequence shown here is derived from an EMBL/GenBank/DDBJ whole genome shotgun (WGS) entry which is preliminary data.</text>
</comment>
<evidence type="ECO:0000259" key="2">
    <source>
        <dbReference type="Pfam" id="PF20434"/>
    </source>
</evidence>
<sequence>MQVEQNVVFGMGGGRDLSCDIYRPATPNGAGMLLLHAGSWRRGDKTSMAGQAGMLTAEGYTCVASEYRLVPESPWPAQLHDVKAALRWFRAHAASLQVETDQIGVLGNSAGGHLGLMLAGTPGVAAFAGEGGHGEMAEHIAALVAFYPATLLYVDEPCPGGIPADGLFTEPPTEAEVRAACPMTYACPEFPPTFMLHGTADEMVPWMASLRMYEALMAQGAPVELHLQAGRPHAYATRDPEIIEPAMAEAVGFLKRFL</sequence>
<feature type="domain" description="BD-FAE-like" evidence="2">
    <location>
        <begin position="20"/>
        <end position="216"/>
    </location>
</feature>
<dbReference type="AlphaFoldDB" id="W4LBK0"/>
<dbReference type="SUPFAM" id="SSF53474">
    <property type="entry name" value="alpha/beta-Hydrolases"/>
    <property type="match status" value="1"/>
</dbReference>
<proteinExistence type="predicted"/>
<keyword evidence="4" id="KW-1185">Reference proteome</keyword>
<dbReference type="Gene3D" id="3.40.50.1820">
    <property type="entry name" value="alpha/beta hydrolase"/>
    <property type="match status" value="1"/>
</dbReference>
<evidence type="ECO:0000313" key="4">
    <source>
        <dbReference type="Proteomes" id="UP000019141"/>
    </source>
</evidence>